<comment type="caution">
    <text evidence="1">The sequence shown here is derived from an EMBL/GenBank/DDBJ whole genome shotgun (WGS) entry which is preliminary data.</text>
</comment>
<name>A0ABN7X601_GIGMA</name>
<dbReference type="Proteomes" id="UP000789901">
    <property type="component" value="Unassembled WGS sequence"/>
</dbReference>
<reference evidence="1 2" key="1">
    <citation type="submission" date="2021-06" db="EMBL/GenBank/DDBJ databases">
        <authorList>
            <person name="Kallberg Y."/>
            <person name="Tangrot J."/>
            <person name="Rosling A."/>
        </authorList>
    </citation>
    <scope>NUCLEOTIDE SEQUENCE [LARGE SCALE GENOMIC DNA]</scope>
    <source>
        <strain evidence="1 2">120-4 pot B 10/14</strain>
    </source>
</reference>
<protein>
    <submittedName>
        <fullName evidence="1">20166_t:CDS:1</fullName>
    </submittedName>
</protein>
<accession>A0ABN7X601</accession>
<evidence type="ECO:0000313" key="2">
    <source>
        <dbReference type="Proteomes" id="UP000789901"/>
    </source>
</evidence>
<keyword evidence="2" id="KW-1185">Reference proteome</keyword>
<organism evidence="1 2">
    <name type="scientific">Gigaspora margarita</name>
    <dbReference type="NCBI Taxonomy" id="4874"/>
    <lineage>
        <taxon>Eukaryota</taxon>
        <taxon>Fungi</taxon>
        <taxon>Fungi incertae sedis</taxon>
        <taxon>Mucoromycota</taxon>
        <taxon>Glomeromycotina</taxon>
        <taxon>Glomeromycetes</taxon>
        <taxon>Diversisporales</taxon>
        <taxon>Gigasporaceae</taxon>
        <taxon>Gigaspora</taxon>
    </lineage>
</organism>
<feature type="non-terminal residue" evidence="1">
    <location>
        <position position="1"/>
    </location>
</feature>
<evidence type="ECO:0000313" key="1">
    <source>
        <dbReference type="EMBL" id="CAG8846775.1"/>
    </source>
</evidence>
<feature type="non-terminal residue" evidence="1">
    <location>
        <position position="80"/>
    </location>
</feature>
<gene>
    <name evidence="1" type="ORF">GMARGA_LOCUS38330</name>
</gene>
<dbReference type="EMBL" id="CAJVQB010084917">
    <property type="protein sequence ID" value="CAG8846775.1"/>
    <property type="molecule type" value="Genomic_DNA"/>
</dbReference>
<proteinExistence type="predicted"/>
<sequence>NTLLETSELPEEEMKAEPSDPLRYELLALYVRTKDNEKPQGDNVRKARLIAKKKSKRTVPYKNSKGEPIKLLDWEHKPFM</sequence>